<reference evidence="2 3" key="1">
    <citation type="journal article" date="2024" name="G3 (Bethesda)">
        <title>Genome assembly of Hibiscus sabdariffa L. provides insights into metabolisms of medicinal natural products.</title>
        <authorList>
            <person name="Kim T."/>
        </authorList>
    </citation>
    <scope>NUCLEOTIDE SEQUENCE [LARGE SCALE GENOMIC DNA]</scope>
    <source>
        <strain evidence="2">TK-2024</strain>
        <tissue evidence="2">Old leaves</tissue>
    </source>
</reference>
<feature type="region of interest" description="Disordered" evidence="1">
    <location>
        <begin position="90"/>
        <end position="117"/>
    </location>
</feature>
<evidence type="ECO:0000313" key="3">
    <source>
        <dbReference type="Proteomes" id="UP001472677"/>
    </source>
</evidence>
<dbReference type="EMBL" id="JBBPBM010000008">
    <property type="protein sequence ID" value="KAK8572056.1"/>
    <property type="molecule type" value="Genomic_DNA"/>
</dbReference>
<gene>
    <name evidence="2" type="ORF">V6N12_028119</name>
</gene>
<name>A0ABR2F4Z0_9ROSI</name>
<evidence type="ECO:0000313" key="2">
    <source>
        <dbReference type="EMBL" id="KAK8572056.1"/>
    </source>
</evidence>
<accession>A0ABR2F4Z0</accession>
<proteinExistence type="predicted"/>
<keyword evidence="3" id="KW-1185">Reference proteome</keyword>
<organism evidence="2 3">
    <name type="scientific">Hibiscus sabdariffa</name>
    <name type="common">roselle</name>
    <dbReference type="NCBI Taxonomy" id="183260"/>
    <lineage>
        <taxon>Eukaryota</taxon>
        <taxon>Viridiplantae</taxon>
        <taxon>Streptophyta</taxon>
        <taxon>Embryophyta</taxon>
        <taxon>Tracheophyta</taxon>
        <taxon>Spermatophyta</taxon>
        <taxon>Magnoliopsida</taxon>
        <taxon>eudicotyledons</taxon>
        <taxon>Gunneridae</taxon>
        <taxon>Pentapetalae</taxon>
        <taxon>rosids</taxon>
        <taxon>malvids</taxon>
        <taxon>Malvales</taxon>
        <taxon>Malvaceae</taxon>
        <taxon>Malvoideae</taxon>
        <taxon>Hibiscus</taxon>
    </lineage>
</organism>
<feature type="compositionally biased region" description="Polar residues" evidence="1">
    <location>
        <begin position="95"/>
        <end position="111"/>
    </location>
</feature>
<protein>
    <submittedName>
        <fullName evidence="2">Uncharacterized protein</fullName>
    </submittedName>
</protein>
<dbReference type="Proteomes" id="UP001472677">
    <property type="component" value="Unassembled WGS sequence"/>
</dbReference>
<sequence>MVKMVVATVIPTYIIGRFRWGTPIDISEDRWLQILPLARLDLNLRRGSWGSTLLTKTAGNGSMVDSEYLSVNKKLMLYTQFLLEEKLYHRPRGSRPNSGSPLLGRSGTSPTPVEAGS</sequence>
<evidence type="ECO:0000256" key="1">
    <source>
        <dbReference type="SAM" id="MobiDB-lite"/>
    </source>
</evidence>
<comment type="caution">
    <text evidence="2">The sequence shown here is derived from an EMBL/GenBank/DDBJ whole genome shotgun (WGS) entry which is preliminary data.</text>
</comment>